<gene>
    <name evidence="1" type="ORF">Bhyg_08708</name>
</gene>
<accession>A0A9Q0N544</accession>
<dbReference type="Proteomes" id="UP001151699">
    <property type="component" value="Chromosome B"/>
</dbReference>
<evidence type="ECO:0000313" key="2">
    <source>
        <dbReference type="Proteomes" id="UP001151699"/>
    </source>
</evidence>
<protein>
    <submittedName>
        <fullName evidence="1">Uncharacterized protein</fullName>
    </submittedName>
</protein>
<sequence>MSENRHLAPHLVNKLVRPLNDGMRLQQTIDKDI</sequence>
<comment type="caution">
    <text evidence="1">The sequence shown here is derived from an EMBL/GenBank/DDBJ whole genome shotgun (WGS) entry which is preliminary data.</text>
</comment>
<proteinExistence type="predicted"/>
<dbReference type="EMBL" id="WJQU01000002">
    <property type="protein sequence ID" value="KAJ6643743.1"/>
    <property type="molecule type" value="Genomic_DNA"/>
</dbReference>
<name>A0A9Q0N544_9DIPT</name>
<dbReference type="AlphaFoldDB" id="A0A9Q0N544"/>
<evidence type="ECO:0000313" key="1">
    <source>
        <dbReference type="EMBL" id="KAJ6643743.1"/>
    </source>
</evidence>
<organism evidence="1 2">
    <name type="scientific">Pseudolycoriella hygida</name>
    <dbReference type="NCBI Taxonomy" id="35572"/>
    <lineage>
        <taxon>Eukaryota</taxon>
        <taxon>Metazoa</taxon>
        <taxon>Ecdysozoa</taxon>
        <taxon>Arthropoda</taxon>
        <taxon>Hexapoda</taxon>
        <taxon>Insecta</taxon>
        <taxon>Pterygota</taxon>
        <taxon>Neoptera</taxon>
        <taxon>Endopterygota</taxon>
        <taxon>Diptera</taxon>
        <taxon>Nematocera</taxon>
        <taxon>Sciaroidea</taxon>
        <taxon>Sciaridae</taxon>
        <taxon>Pseudolycoriella</taxon>
    </lineage>
</organism>
<reference evidence="1" key="1">
    <citation type="submission" date="2022-07" db="EMBL/GenBank/DDBJ databases">
        <authorList>
            <person name="Trinca V."/>
            <person name="Uliana J.V.C."/>
            <person name="Torres T.T."/>
            <person name="Ward R.J."/>
            <person name="Monesi N."/>
        </authorList>
    </citation>
    <scope>NUCLEOTIDE SEQUENCE</scope>
    <source>
        <strain evidence="1">HSMRA1968</strain>
        <tissue evidence="1">Whole embryos</tissue>
    </source>
</reference>
<keyword evidence="2" id="KW-1185">Reference proteome</keyword>